<dbReference type="Proteomes" id="UP000326380">
    <property type="component" value="Unassembled WGS sequence"/>
</dbReference>
<dbReference type="SUPFAM" id="SSF54593">
    <property type="entry name" value="Glyoxalase/Bleomycin resistance protein/Dihydroxybiphenyl dioxygenase"/>
    <property type="match status" value="1"/>
</dbReference>
<dbReference type="Pfam" id="PF00903">
    <property type="entry name" value="Glyoxalase"/>
    <property type="match status" value="1"/>
</dbReference>
<name>A0A7L4ZZY6_9BACT</name>
<dbReference type="InterPro" id="IPR004360">
    <property type="entry name" value="Glyas_Fos-R_dOase_dom"/>
</dbReference>
<dbReference type="InterPro" id="IPR037523">
    <property type="entry name" value="VOC_core"/>
</dbReference>
<gene>
    <name evidence="1" type="ORF">F0P96_08375</name>
</gene>
<protein>
    <submittedName>
        <fullName evidence="1">VOC family protein</fullName>
    </submittedName>
</protein>
<organism evidence="1 2">
    <name type="scientific">Hymenobacter busanensis</name>
    <dbReference type="NCBI Taxonomy" id="2607656"/>
    <lineage>
        <taxon>Bacteria</taxon>
        <taxon>Pseudomonadati</taxon>
        <taxon>Bacteroidota</taxon>
        <taxon>Cytophagia</taxon>
        <taxon>Cytophagales</taxon>
        <taxon>Hymenobacteraceae</taxon>
        <taxon>Hymenobacter</taxon>
    </lineage>
</organism>
<dbReference type="InterPro" id="IPR029068">
    <property type="entry name" value="Glyas_Bleomycin-R_OHBP_Dase"/>
</dbReference>
<dbReference type="RefSeq" id="WP_151078412.1">
    <property type="nucleotide sequence ID" value="NZ_CP047647.1"/>
</dbReference>
<dbReference type="AlphaFoldDB" id="A0A7L4ZZY6"/>
<proteinExistence type="predicted"/>
<sequence>MFQGLRTIVYPVNDLARAKAWYSALLNQEPYFDEPFYVGYNVGGYELGLDPDGSAASPGGPTTYWGVADAHAAFARLLELGVPAHEAIQDVGSGILLGSVLDPFGNVVGIIQNPHFALPPAS</sequence>
<reference evidence="1 2" key="1">
    <citation type="submission" date="2019-09" db="EMBL/GenBank/DDBJ databases">
        <title>Genome sequence of Hymenobacter sp. M3.</title>
        <authorList>
            <person name="Srinivasan S."/>
        </authorList>
    </citation>
    <scope>NUCLEOTIDE SEQUENCE [LARGE SCALE GENOMIC DNA]</scope>
    <source>
        <strain evidence="1 2">M3</strain>
    </source>
</reference>
<dbReference type="Gene3D" id="3.10.180.10">
    <property type="entry name" value="2,3-Dihydroxybiphenyl 1,2-Dioxygenase, domain 1"/>
    <property type="match status" value="1"/>
</dbReference>
<accession>A0A7L4ZZY6</accession>
<evidence type="ECO:0000313" key="1">
    <source>
        <dbReference type="EMBL" id="KAA9332991.1"/>
    </source>
</evidence>
<dbReference type="PROSITE" id="PS51819">
    <property type="entry name" value="VOC"/>
    <property type="match status" value="1"/>
</dbReference>
<comment type="caution">
    <text evidence="1">The sequence shown here is derived from an EMBL/GenBank/DDBJ whole genome shotgun (WGS) entry which is preliminary data.</text>
</comment>
<evidence type="ECO:0000313" key="2">
    <source>
        <dbReference type="Proteomes" id="UP000326380"/>
    </source>
</evidence>
<keyword evidence="2" id="KW-1185">Reference proteome</keyword>
<dbReference type="EMBL" id="VTWU01000003">
    <property type="protein sequence ID" value="KAA9332991.1"/>
    <property type="molecule type" value="Genomic_DNA"/>
</dbReference>